<dbReference type="InterPro" id="IPR002716">
    <property type="entry name" value="PIN_dom"/>
</dbReference>
<dbReference type="Proteomes" id="UP000196655">
    <property type="component" value="Unassembled WGS sequence"/>
</dbReference>
<evidence type="ECO:0000313" key="3">
    <source>
        <dbReference type="Proteomes" id="UP000196655"/>
    </source>
</evidence>
<comment type="caution">
    <text evidence="2">The sequence shown here is derived from an EMBL/GenBank/DDBJ whole genome shotgun (WGS) entry which is preliminary data.</text>
</comment>
<name>A0A211ZUU3_9PROT</name>
<protein>
    <recommendedName>
        <fullName evidence="1">PIN domain-containing protein</fullName>
    </recommendedName>
</protein>
<dbReference type="AlphaFoldDB" id="A0A211ZUU3"/>
<feature type="domain" description="PIN" evidence="1">
    <location>
        <begin position="6"/>
        <end position="61"/>
    </location>
</feature>
<dbReference type="Pfam" id="PF01850">
    <property type="entry name" value="PIN"/>
    <property type="match status" value="1"/>
</dbReference>
<organism evidence="2 3">
    <name type="scientific">Inquilinus limosus</name>
    <dbReference type="NCBI Taxonomy" id="171674"/>
    <lineage>
        <taxon>Bacteria</taxon>
        <taxon>Pseudomonadati</taxon>
        <taxon>Pseudomonadota</taxon>
        <taxon>Alphaproteobacteria</taxon>
        <taxon>Rhodospirillales</taxon>
        <taxon>Rhodospirillaceae</taxon>
        <taxon>Inquilinus</taxon>
    </lineage>
</organism>
<keyword evidence="3" id="KW-1185">Reference proteome</keyword>
<gene>
    <name evidence="2" type="ORF">BWR60_00475</name>
</gene>
<evidence type="ECO:0000259" key="1">
    <source>
        <dbReference type="Pfam" id="PF01850"/>
    </source>
</evidence>
<sequence>MPQQEFVDASAIIAGEDDALSLAARLSQAPRVYVSPISIYEAVTGLARKCACPIEDAEALVQEFVTETKA</sequence>
<evidence type="ECO:0000313" key="2">
    <source>
        <dbReference type="EMBL" id="OWJ69058.1"/>
    </source>
</evidence>
<dbReference type="RefSeq" id="WP_088149045.1">
    <property type="nucleotide sequence ID" value="NZ_NHON01000001.1"/>
</dbReference>
<dbReference type="EMBL" id="NHON01000001">
    <property type="protein sequence ID" value="OWJ69058.1"/>
    <property type="molecule type" value="Genomic_DNA"/>
</dbReference>
<accession>A0A211ZUU3</accession>
<dbReference type="Gene3D" id="3.40.50.1010">
    <property type="entry name" value="5'-nuclease"/>
    <property type="match status" value="1"/>
</dbReference>
<dbReference type="CDD" id="cd09871">
    <property type="entry name" value="PIN_MtVapC28-VapC30-like"/>
    <property type="match status" value="1"/>
</dbReference>
<proteinExistence type="predicted"/>
<reference evidence="3" key="1">
    <citation type="submission" date="2017-05" db="EMBL/GenBank/DDBJ databases">
        <authorList>
            <person name="Macchi M."/>
            <person name="Festa S."/>
            <person name="Coppotelli B.M."/>
            <person name="Morelli I.S."/>
        </authorList>
    </citation>
    <scope>NUCLEOTIDE SEQUENCE [LARGE SCALE GENOMIC DNA]</scope>
    <source>
        <strain evidence="3">I</strain>
    </source>
</reference>